<feature type="transmembrane region" description="Helical" evidence="6">
    <location>
        <begin position="233"/>
        <end position="259"/>
    </location>
</feature>
<feature type="transmembrane region" description="Helical" evidence="6">
    <location>
        <begin position="404"/>
        <end position="423"/>
    </location>
</feature>
<dbReference type="InterPro" id="IPR011701">
    <property type="entry name" value="MFS"/>
</dbReference>
<comment type="subcellular location">
    <subcellularLocation>
        <location evidence="1">Membrane</location>
        <topology evidence="1">Multi-pass membrane protein</topology>
    </subcellularLocation>
</comment>
<dbReference type="InterPro" id="IPR036259">
    <property type="entry name" value="MFS_trans_sf"/>
</dbReference>
<feature type="transmembrane region" description="Helical" evidence="6">
    <location>
        <begin position="321"/>
        <end position="341"/>
    </location>
</feature>
<accession>A0A2B7WIM4</accession>
<feature type="transmembrane region" description="Helical" evidence="6">
    <location>
        <begin position="443"/>
        <end position="462"/>
    </location>
</feature>
<feature type="transmembrane region" description="Helical" evidence="6">
    <location>
        <begin position="162"/>
        <end position="181"/>
    </location>
</feature>
<feature type="compositionally biased region" description="Polar residues" evidence="5">
    <location>
        <begin position="50"/>
        <end position="75"/>
    </location>
</feature>
<keyword evidence="9" id="KW-1185">Reference proteome</keyword>
<evidence type="ECO:0000256" key="6">
    <source>
        <dbReference type="SAM" id="Phobius"/>
    </source>
</evidence>
<comment type="caution">
    <text evidence="8">The sequence shown here is derived from an EMBL/GenBank/DDBJ whole genome shotgun (WGS) entry which is preliminary data.</text>
</comment>
<feature type="region of interest" description="Disordered" evidence="5">
    <location>
        <begin position="34"/>
        <end position="85"/>
    </location>
</feature>
<dbReference type="CDD" id="cd17323">
    <property type="entry name" value="MFS_Tpo1_MDR_like"/>
    <property type="match status" value="1"/>
</dbReference>
<feature type="domain" description="Major facilitator superfamily (MFS) profile" evidence="7">
    <location>
        <begin position="164"/>
        <end position="611"/>
    </location>
</feature>
<feature type="transmembrane region" description="Helical" evidence="6">
    <location>
        <begin position="193"/>
        <end position="213"/>
    </location>
</feature>
<name>A0A2B7WIM4_9EURO</name>
<dbReference type="FunFam" id="1.20.1250.20:FF:000011">
    <property type="entry name" value="MFS multidrug transporter, putative"/>
    <property type="match status" value="1"/>
</dbReference>
<evidence type="ECO:0000256" key="2">
    <source>
        <dbReference type="ARBA" id="ARBA00022692"/>
    </source>
</evidence>
<protein>
    <recommendedName>
        <fullName evidence="7">Major facilitator superfamily (MFS) profile domain-containing protein</fullName>
    </recommendedName>
</protein>
<feature type="transmembrane region" description="Helical" evidence="6">
    <location>
        <begin position="508"/>
        <end position="535"/>
    </location>
</feature>
<feature type="transmembrane region" description="Helical" evidence="6">
    <location>
        <begin position="483"/>
        <end position="502"/>
    </location>
</feature>
<sequence length="611" mass="66672">MAGFMRDTAAGQIVRFFTGNRVLLYPEEEPDFQLPASYRDANGRTPPNPSIESPLTSEVSTEVESNPHTSDGGTPSPTPVLGNGPDGLVEISLTYAGLGNMEAVMKPERKLSGSTRNEDRAETREKVVAISPKRTKDGLILVDWYSPDDPENPQNWTVRKKVFVTALICIYTLSVYMGSAIYTPSIPYVEKEFGVSTAAASLGLAVYVLGYGTGPMLFSPLSEVPAIGRNPPYIITFAIFVVLAIATALVGNFGGFLALRFLQGFFGSPCLATGGASFQDIYSLLKLPYALTFWVASASFGPALGPVISGFSVPAMNNWRWSMWEILWISGPIFIVLLLFLPETSSDTILHRRAVRLRALTAKTGNNNLTLKSQSEIKQSQTTVTSILISALWRPFEITLLDPAILFTNLYTSLVYGIYYSFFEVFPLVYMEIYTFTPGHMGLVFLSIIIGNIVAIIFYTIYLHKCFEPEIKVSGIQFPERRLIPALFASVIAPAGLFLFGWTSRGNVHWIASAAGVAIYNAGVFLVLQCIFLYIPLIYPQYAASLFAGNDLFRSALAAGAVVFARPLFLNLGVGEGVSLLAGLTVGCIAGVFGLFYFGKWLRGKSRFAVG</sequence>
<reference evidence="8 9" key="1">
    <citation type="submission" date="2017-10" db="EMBL/GenBank/DDBJ databases">
        <title>Comparative genomics in systemic dimorphic fungi from Ajellomycetaceae.</title>
        <authorList>
            <person name="Munoz J.F."/>
            <person name="Mcewen J.G."/>
            <person name="Clay O.K."/>
            <person name="Cuomo C.A."/>
        </authorList>
    </citation>
    <scope>NUCLEOTIDE SEQUENCE [LARGE SCALE GENOMIC DNA]</scope>
    <source>
        <strain evidence="8 9">UAMH5409</strain>
    </source>
</reference>
<evidence type="ECO:0000313" key="9">
    <source>
        <dbReference type="Proteomes" id="UP000223968"/>
    </source>
</evidence>
<dbReference type="GO" id="GO:0005886">
    <property type="term" value="C:plasma membrane"/>
    <property type="evidence" value="ECO:0007669"/>
    <property type="project" value="TreeGrafter"/>
</dbReference>
<dbReference type="Gene3D" id="1.20.1250.20">
    <property type="entry name" value="MFS general substrate transporter like domains"/>
    <property type="match status" value="1"/>
</dbReference>
<keyword evidence="4 6" id="KW-0472">Membrane</keyword>
<dbReference type="Proteomes" id="UP000223968">
    <property type="component" value="Unassembled WGS sequence"/>
</dbReference>
<evidence type="ECO:0000259" key="7">
    <source>
        <dbReference type="PROSITE" id="PS50850"/>
    </source>
</evidence>
<evidence type="ECO:0000256" key="3">
    <source>
        <dbReference type="ARBA" id="ARBA00022989"/>
    </source>
</evidence>
<keyword evidence="2 6" id="KW-0812">Transmembrane</keyword>
<evidence type="ECO:0000256" key="1">
    <source>
        <dbReference type="ARBA" id="ARBA00004141"/>
    </source>
</evidence>
<dbReference type="STRING" id="1447875.A0A2B7WIM4"/>
<dbReference type="PANTHER" id="PTHR23502">
    <property type="entry name" value="MAJOR FACILITATOR SUPERFAMILY"/>
    <property type="match status" value="1"/>
</dbReference>
<organism evidence="8 9">
    <name type="scientific">Helicocarpus griseus UAMH5409</name>
    <dbReference type="NCBI Taxonomy" id="1447875"/>
    <lineage>
        <taxon>Eukaryota</taxon>
        <taxon>Fungi</taxon>
        <taxon>Dikarya</taxon>
        <taxon>Ascomycota</taxon>
        <taxon>Pezizomycotina</taxon>
        <taxon>Eurotiomycetes</taxon>
        <taxon>Eurotiomycetidae</taxon>
        <taxon>Onygenales</taxon>
        <taxon>Ajellomycetaceae</taxon>
        <taxon>Helicocarpus</taxon>
    </lineage>
</organism>
<dbReference type="GO" id="GO:1990961">
    <property type="term" value="P:xenobiotic detoxification by transmembrane export across the plasma membrane"/>
    <property type="evidence" value="ECO:0007669"/>
    <property type="project" value="TreeGrafter"/>
</dbReference>
<dbReference type="SUPFAM" id="SSF103473">
    <property type="entry name" value="MFS general substrate transporter"/>
    <property type="match status" value="1"/>
</dbReference>
<dbReference type="GO" id="GO:0015244">
    <property type="term" value="F:fluconazole transmembrane transporter activity"/>
    <property type="evidence" value="ECO:0007669"/>
    <property type="project" value="TreeGrafter"/>
</dbReference>
<feature type="transmembrane region" description="Helical" evidence="6">
    <location>
        <begin position="580"/>
        <end position="598"/>
    </location>
</feature>
<dbReference type="PROSITE" id="PS50850">
    <property type="entry name" value="MFS"/>
    <property type="match status" value="1"/>
</dbReference>
<evidence type="ECO:0000256" key="5">
    <source>
        <dbReference type="SAM" id="MobiDB-lite"/>
    </source>
</evidence>
<dbReference type="Pfam" id="PF07690">
    <property type="entry name" value="MFS_1"/>
    <property type="match status" value="1"/>
</dbReference>
<gene>
    <name evidence="8" type="ORF">AJ79_09572</name>
</gene>
<dbReference type="InterPro" id="IPR020846">
    <property type="entry name" value="MFS_dom"/>
</dbReference>
<evidence type="ECO:0000313" key="8">
    <source>
        <dbReference type="EMBL" id="PGG96482.1"/>
    </source>
</evidence>
<dbReference type="OrthoDB" id="3357846at2759"/>
<dbReference type="EMBL" id="PDNB01000279">
    <property type="protein sequence ID" value="PGG96482.1"/>
    <property type="molecule type" value="Genomic_DNA"/>
</dbReference>
<dbReference type="AlphaFoldDB" id="A0A2B7WIM4"/>
<proteinExistence type="predicted"/>
<evidence type="ECO:0000256" key="4">
    <source>
        <dbReference type="ARBA" id="ARBA00023136"/>
    </source>
</evidence>
<feature type="transmembrane region" description="Helical" evidence="6">
    <location>
        <begin position="556"/>
        <end position="574"/>
    </location>
</feature>
<dbReference type="PANTHER" id="PTHR23502:SF23">
    <property type="entry name" value="FLUCONAZOLE RESISTANCE PROTEIN 1"/>
    <property type="match status" value="1"/>
</dbReference>
<feature type="transmembrane region" description="Helical" evidence="6">
    <location>
        <begin position="287"/>
        <end position="309"/>
    </location>
</feature>
<keyword evidence="3 6" id="KW-1133">Transmembrane helix</keyword>